<accession>A0A9P5NBI8</accession>
<feature type="transmembrane region" description="Helical" evidence="1">
    <location>
        <begin position="6"/>
        <end position="25"/>
    </location>
</feature>
<keyword evidence="3" id="KW-1185">Reference proteome</keyword>
<evidence type="ECO:0000256" key="1">
    <source>
        <dbReference type="SAM" id="Phobius"/>
    </source>
</evidence>
<name>A0A9P5NBI8_GYMJU</name>
<evidence type="ECO:0000313" key="3">
    <source>
        <dbReference type="Proteomes" id="UP000724874"/>
    </source>
</evidence>
<keyword evidence="1" id="KW-0812">Transmembrane</keyword>
<feature type="non-terminal residue" evidence="2">
    <location>
        <position position="143"/>
    </location>
</feature>
<keyword evidence="1" id="KW-0472">Membrane</keyword>
<sequence>RTSSSSSSIMLASAAGFLWLLLLIIPAYLQSGPIKRLPGFLLLAIPELHFFAWRFIATLYELSNWISIPIGIITFPFTRSFMLHQFLALGMTPSELGYFATMTMTTTISPKSLESQPRPTVWRSQTVSRQRDCNAYANLDGKS</sequence>
<keyword evidence="1" id="KW-1133">Transmembrane helix</keyword>
<reference evidence="2" key="1">
    <citation type="submission" date="2020-11" db="EMBL/GenBank/DDBJ databases">
        <authorList>
            <consortium name="DOE Joint Genome Institute"/>
            <person name="Ahrendt S."/>
            <person name="Riley R."/>
            <person name="Andreopoulos W."/>
            <person name="LaButti K."/>
            <person name="Pangilinan J."/>
            <person name="Ruiz-duenas F.J."/>
            <person name="Barrasa J.M."/>
            <person name="Sanchez-Garcia M."/>
            <person name="Camarero S."/>
            <person name="Miyauchi S."/>
            <person name="Serrano A."/>
            <person name="Linde D."/>
            <person name="Babiker R."/>
            <person name="Drula E."/>
            <person name="Ayuso-Fernandez I."/>
            <person name="Pacheco R."/>
            <person name="Padilla G."/>
            <person name="Ferreira P."/>
            <person name="Barriuso J."/>
            <person name="Kellner H."/>
            <person name="Castanera R."/>
            <person name="Alfaro M."/>
            <person name="Ramirez L."/>
            <person name="Pisabarro A.G."/>
            <person name="Kuo A."/>
            <person name="Tritt A."/>
            <person name="Lipzen A."/>
            <person name="He G."/>
            <person name="Yan M."/>
            <person name="Ng V."/>
            <person name="Cullen D."/>
            <person name="Martin F."/>
            <person name="Rosso M.-N."/>
            <person name="Henrissat B."/>
            <person name="Hibbett D."/>
            <person name="Martinez A.T."/>
            <person name="Grigoriev I.V."/>
        </authorList>
    </citation>
    <scope>NUCLEOTIDE SEQUENCE</scope>
    <source>
        <strain evidence="2">AH 44721</strain>
    </source>
</reference>
<proteinExistence type="predicted"/>
<dbReference type="EMBL" id="JADNYJ010000190">
    <property type="protein sequence ID" value="KAF8875871.1"/>
    <property type="molecule type" value="Genomic_DNA"/>
</dbReference>
<protein>
    <submittedName>
        <fullName evidence="2">Uncharacterized protein</fullName>
    </submittedName>
</protein>
<dbReference type="AlphaFoldDB" id="A0A9P5NBI8"/>
<organism evidence="2 3">
    <name type="scientific">Gymnopilus junonius</name>
    <name type="common">Spectacular rustgill mushroom</name>
    <name type="synonym">Gymnopilus spectabilis subsp. junonius</name>
    <dbReference type="NCBI Taxonomy" id="109634"/>
    <lineage>
        <taxon>Eukaryota</taxon>
        <taxon>Fungi</taxon>
        <taxon>Dikarya</taxon>
        <taxon>Basidiomycota</taxon>
        <taxon>Agaricomycotina</taxon>
        <taxon>Agaricomycetes</taxon>
        <taxon>Agaricomycetidae</taxon>
        <taxon>Agaricales</taxon>
        <taxon>Agaricineae</taxon>
        <taxon>Hymenogastraceae</taxon>
        <taxon>Gymnopilus</taxon>
    </lineage>
</organism>
<gene>
    <name evidence="2" type="ORF">CPB84DRAFT_1796264</name>
</gene>
<dbReference type="Proteomes" id="UP000724874">
    <property type="component" value="Unassembled WGS sequence"/>
</dbReference>
<feature type="transmembrane region" description="Helical" evidence="1">
    <location>
        <begin position="62"/>
        <end position="82"/>
    </location>
</feature>
<evidence type="ECO:0000313" key="2">
    <source>
        <dbReference type="EMBL" id="KAF8875871.1"/>
    </source>
</evidence>
<comment type="caution">
    <text evidence="2">The sequence shown here is derived from an EMBL/GenBank/DDBJ whole genome shotgun (WGS) entry which is preliminary data.</text>
</comment>